<accession>A0A8S1E929</accession>
<evidence type="ECO:0000313" key="6">
    <source>
        <dbReference type="Proteomes" id="UP000494206"/>
    </source>
</evidence>
<dbReference type="Gene3D" id="2.30.30.380">
    <property type="entry name" value="Zn-finger domain of Sec23/24"/>
    <property type="match status" value="1"/>
</dbReference>
<keyword evidence="6" id="KW-1185">Reference proteome</keyword>
<keyword evidence="2" id="KW-0863">Zinc-finger</keyword>
<protein>
    <recommendedName>
        <fullName evidence="4">RanBP2-type domain-containing protein</fullName>
    </recommendedName>
</protein>
<organism evidence="5 6">
    <name type="scientific">Caenorhabditis bovis</name>
    <dbReference type="NCBI Taxonomy" id="2654633"/>
    <lineage>
        <taxon>Eukaryota</taxon>
        <taxon>Metazoa</taxon>
        <taxon>Ecdysozoa</taxon>
        <taxon>Nematoda</taxon>
        <taxon>Chromadorea</taxon>
        <taxon>Rhabditida</taxon>
        <taxon>Rhabditina</taxon>
        <taxon>Rhabditomorpha</taxon>
        <taxon>Rhabditoidea</taxon>
        <taxon>Rhabditidae</taxon>
        <taxon>Peloderinae</taxon>
        <taxon>Caenorhabditis</taxon>
    </lineage>
</organism>
<dbReference type="InterPro" id="IPR001876">
    <property type="entry name" value="Znf_RanBP2"/>
</dbReference>
<dbReference type="AlphaFoldDB" id="A0A8S1E929"/>
<feature type="domain" description="RanBP2-type" evidence="4">
    <location>
        <begin position="4"/>
        <end position="23"/>
    </location>
</feature>
<evidence type="ECO:0000259" key="4">
    <source>
        <dbReference type="PROSITE" id="PS01358"/>
    </source>
</evidence>
<keyword evidence="1" id="KW-0479">Metal-binding</keyword>
<name>A0A8S1E929_9PELO</name>
<dbReference type="PROSITE" id="PS01358">
    <property type="entry name" value="ZF_RANBP2_1"/>
    <property type="match status" value="1"/>
</dbReference>
<sequence>MPTWSCVYCTLVNDSNFTLCQGCGSRNPGRKSKKGSSIIPKSISNAVKDVSNAITEMITSNKRPTHHIVRIPETPDRVPIPNGPFIDNSANGERMLLFDKTFETSSDHE</sequence>
<evidence type="ECO:0000313" key="5">
    <source>
        <dbReference type="EMBL" id="CAB3397396.1"/>
    </source>
</evidence>
<keyword evidence="3" id="KW-0862">Zinc</keyword>
<comment type="caution">
    <text evidence="5">The sequence shown here is derived from an EMBL/GenBank/DDBJ whole genome shotgun (WGS) entry which is preliminary data.</text>
</comment>
<dbReference type="GO" id="GO:0008270">
    <property type="term" value="F:zinc ion binding"/>
    <property type="evidence" value="ECO:0007669"/>
    <property type="project" value="UniProtKB-KW"/>
</dbReference>
<gene>
    <name evidence="5" type="ORF">CBOVIS_LOCUS813</name>
</gene>
<dbReference type="EMBL" id="CADEPM010000001">
    <property type="protein sequence ID" value="CAB3397396.1"/>
    <property type="molecule type" value="Genomic_DNA"/>
</dbReference>
<proteinExistence type="predicted"/>
<dbReference type="Proteomes" id="UP000494206">
    <property type="component" value="Unassembled WGS sequence"/>
</dbReference>
<evidence type="ECO:0000256" key="2">
    <source>
        <dbReference type="ARBA" id="ARBA00022771"/>
    </source>
</evidence>
<evidence type="ECO:0000256" key="1">
    <source>
        <dbReference type="ARBA" id="ARBA00022723"/>
    </source>
</evidence>
<reference evidence="5 6" key="1">
    <citation type="submission" date="2020-04" db="EMBL/GenBank/DDBJ databases">
        <authorList>
            <person name="Laetsch R D."/>
            <person name="Stevens L."/>
            <person name="Kumar S."/>
            <person name="Blaxter L. M."/>
        </authorList>
    </citation>
    <scope>NUCLEOTIDE SEQUENCE [LARGE SCALE GENOMIC DNA]</scope>
</reference>
<evidence type="ECO:0000256" key="3">
    <source>
        <dbReference type="ARBA" id="ARBA00022833"/>
    </source>
</evidence>